<evidence type="ECO:0000313" key="2">
    <source>
        <dbReference type="EMBL" id="KYN07383.1"/>
    </source>
</evidence>
<proteinExistence type="predicted"/>
<reference evidence="2 3" key="1">
    <citation type="submission" date="2016-03" db="EMBL/GenBank/DDBJ databases">
        <title>Cyphomyrmex costatus WGS genome.</title>
        <authorList>
            <person name="Nygaard S."/>
            <person name="Hu H."/>
            <person name="Boomsma J."/>
            <person name="Zhang G."/>
        </authorList>
    </citation>
    <scope>NUCLEOTIDE SEQUENCE [LARGE SCALE GENOMIC DNA]</scope>
    <source>
        <strain evidence="2">MS0001</strain>
        <tissue evidence="2">Whole body</tissue>
    </source>
</reference>
<feature type="transmembrane region" description="Helical" evidence="1">
    <location>
        <begin position="80"/>
        <end position="103"/>
    </location>
</feature>
<protein>
    <submittedName>
        <fullName evidence="2">Uncharacterized protein</fullName>
    </submittedName>
</protein>
<keyword evidence="3" id="KW-1185">Reference proteome</keyword>
<keyword evidence="1" id="KW-0812">Transmembrane</keyword>
<organism evidence="2 3">
    <name type="scientific">Cyphomyrmex costatus</name>
    <dbReference type="NCBI Taxonomy" id="456900"/>
    <lineage>
        <taxon>Eukaryota</taxon>
        <taxon>Metazoa</taxon>
        <taxon>Ecdysozoa</taxon>
        <taxon>Arthropoda</taxon>
        <taxon>Hexapoda</taxon>
        <taxon>Insecta</taxon>
        <taxon>Pterygota</taxon>
        <taxon>Neoptera</taxon>
        <taxon>Endopterygota</taxon>
        <taxon>Hymenoptera</taxon>
        <taxon>Apocrita</taxon>
        <taxon>Aculeata</taxon>
        <taxon>Formicoidea</taxon>
        <taxon>Formicidae</taxon>
        <taxon>Myrmicinae</taxon>
        <taxon>Cyphomyrmex</taxon>
    </lineage>
</organism>
<sequence length="206" mass="23221">GDKAAVFGADQAQIALCRVGAILRGLEFSLESADPGDALLGHAFLLLQLSLVDADFLGGFVKRFLQQRDVLRVLFNLNHYLLDVALLLTKYLYSLSVSTFFFVQLEFQFYLFSYPGFELADDALASNNGIGLNLFQSHGQILYLNLQRFLDSFNFDNTLLFLMKNFNGVFEFILYSLISLITNSQFLSNLFIISSQSGQFLLQFSL</sequence>
<dbReference type="EMBL" id="KQ976885">
    <property type="protein sequence ID" value="KYN07383.1"/>
    <property type="molecule type" value="Genomic_DNA"/>
</dbReference>
<name>A0A195D3A6_9HYME</name>
<keyword evidence="1" id="KW-1133">Transmembrane helix</keyword>
<accession>A0A195D3A6</accession>
<evidence type="ECO:0000256" key="1">
    <source>
        <dbReference type="SAM" id="Phobius"/>
    </source>
</evidence>
<feature type="transmembrane region" description="Helical" evidence="1">
    <location>
        <begin position="39"/>
        <end position="60"/>
    </location>
</feature>
<feature type="non-terminal residue" evidence="2">
    <location>
        <position position="1"/>
    </location>
</feature>
<dbReference type="AlphaFoldDB" id="A0A195D3A6"/>
<evidence type="ECO:0000313" key="3">
    <source>
        <dbReference type="Proteomes" id="UP000078542"/>
    </source>
</evidence>
<keyword evidence="1" id="KW-0472">Membrane</keyword>
<gene>
    <name evidence="2" type="ORF">ALC62_01585</name>
</gene>
<dbReference type="Proteomes" id="UP000078542">
    <property type="component" value="Unassembled WGS sequence"/>
</dbReference>